<keyword evidence="2" id="KW-0812">Transmembrane</keyword>
<evidence type="ECO:0000313" key="4">
    <source>
        <dbReference type="EMBL" id="KAE9393082.1"/>
    </source>
</evidence>
<organism evidence="4 5">
    <name type="scientific">Gymnopus androsaceus JB14</name>
    <dbReference type="NCBI Taxonomy" id="1447944"/>
    <lineage>
        <taxon>Eukaryota</taxon>
        <taxon>Fungi</taxon>
        <taxon>Dikarya</taxon>
        <taxon>Basidiomycota</taxon>
        <taxon>Agaricomycotina</taxon>
        <taxon>Agaricomycetes</taxon>
        <taxon>Agaricomycetidae</taxon>
        <taxon>Agaricales</taxon>
        <taxon>Marasmiineae</taxon>
        <taxon>Omphalotaceae</taxon>
        <taxon>Gymnopus</taxon>
    </lineage>
</organism>
<name>A0A6A4H4H9_9AGAR</name>
<dbReference type="Pfam" id="PF20231">
    <property type="entry name" value="DUF6589"/>
    <property type="match status" value="1"/>
</dbReference>
<reference evidence="4" key="1">
    <citation type="journal article" date="2019" name="Environ. Microbiol.">
        <title>Fungal ecological strategies reflected in gene transcription - a case study of two litter decomposers.</title>
        <authorList>
            <person name="Barbi F."/>
            <person name="Kohler A."/>
            <person name="Barry K."/>
            <person name="Baskaran P."/>
            <person name="Daum C."/>
            <person name="Fauchery L."/>
            <person name="Ihrmark K."/>
            <person name="Kuo A."/>
            <person name="LaButti K."/>
            <person name="Lipzen A."/>
            <person name="Morin E."/>
            <person name="Grigoriev I.V."/>
            <person name="Henrissat B."/>
            <person name="Lindahl B."/>
            <person name="Martin F."/>
        </authorList>
    </citation>
    <scope>NUCLEOTIDE SEQUENCE</scope>
    <source>
        <strain evidence="4">JB14</strain>
    </source>
</reference>
<dbReference type="EMBL" id="ML769581">
    <property type="protein sequence ID" value="KAE9393082.1"/>
    <property type="molecule type" value="Genomic_DNA"/>
</dbReference>
<keyword evidence="5" id="KW-1185">Reference proteome</keyword>
<protein>
    <recommendedName>
        <fullName evidence="3">DUF6589 domain-containing protein</fullName>
    </recommendedName>
</protein>
<feature type="transmembrane region" description="Helical" evidence="2">
    <location>
        <begin position="29"/>
        <end position="51"/>
    </location>
</feature>
<dbReference type="AlphaFoldDB" id="A0A6A4H4H9"/>
<evidence type="ECO:0000256" key="2">
    <source>
        <dbReference type="SAM" id="Phobius"/>
    </source>
</evidence>
<dbReference type="InterPro" id="IPR046496">
    <property type="entry name" value="DUF6589"/>
</dbReference>
<evidence type="ECO:0000259" key="3">
    <source>
        <dbReference type="Pfam" id="PF20231"/>
    </source>
</evidence>
<dbReference type="OrthoDB" id="3207600at2759"/>
<sequence>MPPRIKYNNAFWKDKLESELEKLDSEAKYHLIFSLLIFLGVTIAQFLNFIFSSAVQEVKSRAGIFMGYREGGNTELDRFAPGAIYQLWHTNFPKKVQQRLHEHIIQSCAEEIAVEESTRVTSTPDLKIRIKGLTMVSIRELLSPSAIAQRYRECAPFTWNFLSVWTTSKNRYRKDTERKQRGEHSTTLETGAELSDESLSDWDDDPNLDGLRLPKQTRSGYLAYGRNSTLVLIAVITMLAYTNNTGTNALNVVLGLFFKINGTSSRVLSMLSNIGLSVSGRTIERLKETLSEDAINVAIELARAGGTFGTIFDNIDIYNAKHQQRVHNKNHMIHATNVALIGVDSEGIDVEAAEDLPTKLNLRGKRKAATFHDILPTLEDDKHMAKAATNMISNLIARNCPGSAKWPTRKAMLEMLQKDMPQDRPLPVKKTVTAPLGVFDINEGSKNGIVKLMQAIPGRLGQTVTGWASKVRFKLGDWLSIINVRRARNDRHDDITPMHRLEYIEELSQVFHFALNATHMIMRTHFGNAVTDPTSLAAHKGLLGRTWDAAKPNYAAAKSLIRHSLIARLLHIVMIFKGFKKWSELEEWRPTLEDLNSVAERIQAEFATATAAESAKAKGDDYMAHDIYFIRDALIFLEFEQGVSHADAGRVLRVLKYWCFAFRGAGQHNYARECADILLRWQYETTPAMRAVLERLWFVNRLGKPGRWIAADLYLEHLNYWVKRVFIASGNGVTVEYIIKKGSAPVEAFRDISHLVANFFGDPDRERRSKEVKFQEDLRVLVEEMERKKLQKLSATHRFIAATVKPSKPKKPKKPQPLKSAIFDVQVVGAEIWQNGSFSEFCPTRQCNESHQQ</sequence>
<feature type="region of interest" description="Disordered" evidence="1">
    <location>
        <begin position="173"/>
        <end position="201"/>
    </location>
</feature>
<feature type="compositionally biased region" description="Basic and acidic residues" evidence="1">
    <location>
        <begin position="173"/>
        <end position="186"/>
    </location>
</feature>
<keyword evidence="2" id="KW-0472">Membrane</keyword>
<evidence type="ECO:0000256" key="1">
    <source>
        <dbReference type="SAM" id="MobiDB-lite"/>
    </source>
</evidence>
<feature type="domain" description="DUF6589" evidence="3">
    <location>
        <begin position="365"/>
        <end position="767"/>
    </location>
</feature>
<proteinExistence type="predicted"/>
<gene>
    <name evidence="4" type="ORF">BT96DRAFT_1052667</name>
</gene>
<keyword evidence="2" id="KW-1133">Transmembrane helix</keyword>
<evidence type="ECO:0000313" key="5">
    <source>
        <dbReference type="Proteomes" id="UP000799118"/>
    </source>
</evidence>
<dbReference type="Proteomes" id="UP000799118">
    <property type="component" value="Unassembled WGS sequence"/>
</dbReference>
<accession>A0A6A4H4H9</accession>